<dbReference type="Gene3D" id="3.40.50.1820">
    <property type="entry name" value="alpha/beta hydrolase"/>
    <property type="match status" value="1"/>
</dbReference>
<evidence type="ECO:0000259" key="4">
    <source>
        <dbReference type="Pfam" id="PF07176"/>
    </source>
</evidence>
<dbReference type="PANTHER" id="PTHR10272:SF13">
    <property type="entry name" value="POLY(ETHYLENE TEREPHTHALATE) HYDROLASE"/>
    <property type="match status" value="1"/>
</dbReference>
<dbReference type="Pfam" id="PF07224">
    <property type="entry name" value="Chlorophyllase"/>
    <property type="match status" value="1"/>
</dbReference>
<proteinExistence type="predicted"/>
<keyword evidence="1 5" id="KW-0378">Hydrolase</keyword>
<evidence type="ECO:0000313" key="5">
    <source>
        <dbReference type="EMBL" id="ERT05758.1"/>
    </source>
</evidence>
<dbReference type="OrthoDB" id="422423at2"/>
<accession>U7QD36</accession>
<feature type="domain" description="DUF1400" evidence="4">
    <location>
        <begin position="25"/>
        <end position="154"/>
    </location>
</feature>
<keyword evidence="6" id="KW-1185">Reference proteome</keyword>
<name>U7QD36_9CYAN</name>
<dbReference type="InterPro" id="IPR029058">
    <property type="entry name" value="AB_hydrolase_fold"/>
</dbReference>
<dbReference type="AlphaFoldDB" id="U7QD36"/>
<keyword evidence="3" id="KW-0443">Lipid metabolism</keyword>
<dbReference type="Pfam" id="PF07176">
    <property type="entry name" value="DUF1400"/>
    <property type="match status" value="1"/>
</dbReference>
<dbReference type="GO" id="GO:0003847">
    <property type="term" value="F:1-alkyl-2-acetylglycerophosphocholine esterase activity"/>
    <property type="evidence" value="ECO:0007669"/>
    <property type="project" value="TreeGrafter"/>
</dbReference>
<comment type="caution">
    <text evidence="5">The sequence shown here is derived from an EMBL/GenBank/DDBJ whole genome shotgun (WGS) entry which is preliminary data.</text>
</comment>
<dbReference type="PANTHER" id="PTHR10272">
    <property type="entry name" value="PLATELET-ACTIVATING FACTOR ACETYLHYDROLASE"/>
    <property type="match status" value="1"/>
</dbReference>
<protein>
    <submittedName>
        <fullName evidence="5">Alpha/beta hydrolase family protein</fullName>
    </submittedName>
</protein>
<evidence type="ECO:0000313" key="6">
    <source>
        <dbReference type="Proteomes" id="UP000017127"/>
    </source>
</evidence>
<dbReference type="EMBL" id="AUZM01000050">
    <property type="protein sequence ID" value="ERT05758.1"/>
    <property type="molecule type" value="Genomic_DNA"/>
</dbReference>
<sequence length="551" mass="61131">MGWLKSLALSIVPAVLVALPVPVKAAETIVFPVGKMNLEISLNTLENYAETGLLPDNQPLETYLNWFTPSEQRQVRELLRTRYSFDTKATAQLLKSPMVASFLEYLGGLIQSESGENGSEAIYDAIIAATATDPEGFNIIEILRQFPAESIHLDLEEALDTMVRVVSLVRQTDTVITSLEQLALSEVTASSWVDFNQMPDLRQRGSIEVSKQTLSLFDWQRNRQFEADLYLPNQVAENIATEKSTPVIVISHGLASERSRFEDLARHLASYGFAVAVPQHPGSDYQALQQLLAGERNDIFEVNQFIDRPHDISYLLNHLERLNKKELKNQLNLEQVGVWGHSFGGYTALALAGATIDFEKLQADCTLENKIVNPSMFLQCRALELPQSEYQFRDPRVKAVVVLNPVNSGVLGQLGLSQISIPVMMGASSGDLLAPAVIEQIQTFTWLTTSNRYLVIKRGDSHFFDVNQSNVSEIPGMGGLLSPGVEVTRNYMNALSVAFFGTYVTEDLEYKPYLQAAYGQEIGEAPYTLSVLKSLTPTEFSKVVSGNISRN</sequence>
<evidence type="ECO:0000256" key="1">
    <source>
        <dbReference type="ARBA" id="ARBA00022801"/>
    </source>
</evidence>
<dbReference type="InterPro" id="IPR017395">
    <property type="entry name" value="Chlorophyllase-like"/>
</dbReference>
<keyword evidence="2" id="KW-0442">Lipid degradation</keyword>
<dbReference type="RefSeq" id="WP_023068056.1">
    <property type="nucleotide sequence ID" value="NZ_AUZM01000050.1"/>
</dbReference>
<dbReference type="InterPro" id="IPR010802">
    <property type="entry name" value="DUF1400"/>
</dbReference>
<organism evidence="5 6">
    <name type="scientific">Lyngbya aestuarii BL J</name>
    <dbReference type="NCBI Taxonomy" id="1348334"/>
    <lineage>
        <taxon>Bacteria</taxon>
        <taxon>Bacillati</taxon>
        <taxon>Cyanobacteriota</taxon>
        <taxon>Cyanophyceae</taxon>
        <taxon>Oscillatoriophycideae</taxon>
        <taxon>Oscillatoriales</taxon>
        <taxon>Microcoleaceae</taxon>
        <taxon>Lyngbya</taxon>
    </lineage>
</organism>
<gene>
    <name evidence="5" type="ORF">M595_4308</name>
</gene>
<reference evidence="5 6" key="1">
    <citation type="journal article" date="2013" name="Front. Microbiol.">
        <title>Comparative genomic analyses of the cyanobacterium, Lyngbya aestuarii BL J, a powerful hydrogen producer.</title>
        <authorList>
            <person name="Kothari A."/>
            <person name="Vaughn M."/>
            <person name="Garcia-Pichel F."/>
        </authorList>
    </citation>
    <scope>NUCLEOTIDE SEQUENCE [LARGE SCALE GENOMIC DNA]</scope>
    <source>
        <strain evidence="5 6">BL J</strain>
    </source>
</reference>
<dbReference type="PATRIC" id="fig|1348334.3.peg.4164"/>
<dbReference type="SUPFAM" id="SSF53474">
    <property type="entry name" value="alpha/beta-Hydrolases"/>
    <property type="match status" value="1"/>
</dbReference>
<dbReference type="Proteomes" id="UP000017127">
    <property type="component" value="Unassembled WGS sequence"/>
</dbReference>
<dbReference type="GO" id="GO:0016042">
    <property type="term" value="P:lipid catabolic process"/>
    <property type="evidence" value="ECO:0007669"/>
    <property type="project" value="UniProtKB-KW"/>
</dbReference>
<evidence type="ECO:0000256" key="2">
    <source>
        <dbReference type="ARBA" id="ARBA00022963"/>
    </source>
</evidence>
<evidence type="ECO:0000256" key="3">
    <source>
        <dbReference type="ARBA" id="ARBA00023098"/>
    </source>
</evidence>